<gene>
    <name evidence="1" type="ORF">SAE02_08520</name>
</gene>
<dbReference type="OrthoDB" id="7360847at2"/>
<name>A0A512DJP6_9PROT</name>
<dbReference type="EMBL" id="BJYZ01000003">
    <property type="protein sequence ID" value="GEO36704.1"/>
    <property type="molecule type" value="Genomic_DNA"/>
</dbReference>
<evidence type="ECO:0000313" key="1">
    <source>
        <dbReference type="EMBL" id="GEO36704.1"/>
    </source>
</evidence>
<accession>A0A512DJP6</accession>
<reference evidence="1 2" key="1">
    <citation type="submission" date="2019-07" db="EMBL/GenBank/DDBJ databases">
        <title>Whole genome shotgun sequence of Skermanella aerolata NBRC 106429.</title>
        <authorList>
            <person name="Hosoyama A."/>
            <person name="Uohara A."/>
            <person name="Ohji S."/>
            <person name="Ichikawa N."/>
        </authorList>
    </citation>
    <scope>NUCLEOTIDE SEQUENCE [LARGE SCALE GENOMIC DNA]</scope>
    <source>
        <strain evidence="1 2">NBRC 106429</strain>
    </source>
</reference>
<dbReference type="AlphaFoldDB" id="A0A512DJP6"/>
<comment type="caution">
    <text evidence="1">The sequence shown here is derived from an EMBL/GenBank/DDBJ whole genome shotgun (WGS) entry which is preliminary data.</text>
</comment>
<organism evidence="1 2">
    <name type="scientific">Skermanella aerolata</name>
    <dbReference type="NCBI Taxonomy" id="393310"/>
    <lineage>
        <taxon>Bacteria</taxon>
        <taxon>Pseudomonadati</taxon>
        <taxon>Pseudomonadota</taxon>
        <taxon>Alphaproteobacteria</taxon>
        <taxon>Rhodospirillales</taxon>
        <taxon>Azospirillaceae</taxon>
        <taxon>Skermanella</taxon>
    </lineage>
</organism>
<protein>
    <submittedName>
        <fullName evidence="1">Uncharacterized protein</fullName>
    </submittedName>
</protein>
<keyword evidence="2" id="KW-1185">Reference proteome</keyword>
<sequence>MTDVRRNTDLRIAQSSRVHARLIERFIEVTEAELAGQTDTFVRESLEDLLYTMRHDRRGYGALGGVMPVSEAA</sequence>
<dbReference type="Proteomes" id="UP000321523">
    <property type="component" value="Unassembled WGS sequence"/>
</dbReference>
<dbReference type="RefSeq" id="WP_044426240.1">
    <property type="nucleotide sequence ID" value="NZ_BJYZ01000003.1"/>
</dbReference>
<evidence type="ECO:0000313" key="2">
    <source>
        <dbReference type="Proteomes" id="UP000321523"/>
    </source>
</evidence>
<proteinExistence type="predicted"/>